<keyword evidence="2" id="KW-1185">Reference proteome</keyword>
<evidence type="ECO:0000313" key="2">
    <source>
        <dbReference type="Proteomes" id="UP000037274"/>
    </source>
</evidence>
<comment type="caution">
    <text evidence="1">The sequence shown here is derived from an EMBL/GenBank/DDBJ whole genome shotgun (WGS) entry which is preliminary data.</text>
</comment>
<protein>
    <recommendedName>
        <fullName evidence="3">5-formyltetrahydrofolate cyclo-ligase</fullName>
    </recommendedName>
</protein>
<evidence type="ECO:0000313" key="1">
    <source>
        <dbReference type="EMBL" id="KMS79564.1"/>
    </source>
</evidence>
<dbReference type="RefSeq" id="WP_048572681.1">
    <property type="nucleotide sequence ID" value="NZ_LFEH01000033.1"/>
</dbReference>
<dbReference type="EMBL" id="LFEH01000033">
    <property type="protein sequence ID" value="KMS79564.1"/>
    <property type="molecule type" value="Genomic_DNA"/>
</dbReference>
<accession>A0ABR5HZY5</accession>
<organism evidence="1 2">
    <name type="scientific">Streptomyces leeuwenhoekii</name>
    <dbReference type="NCBI Taxonomy" id="1437453"/>
    <lineage>
        <taxon>Bacteria</taxon>
        <taxon>Bacillati</taxon>
        <taxon>Actinomycetota</taxon>
        <taxon>Actinomycetes</taxon>
        <taxon>Kitasatosporales</taxon>
        <taxon>Streptomycetaceae</taxon>
        <taxon>Streptomyces</taxon>
    </lineage>
</organism>
<proteinExistence type="predicted"/>
<reference evidence="1 2" key="1">
    <citation type="submission" date="2015-06" db="EMBL/GenBank/DDBJ databases">
        <title>Draft genome sequence of Streptomyces leeuwenhoekii C58, which produces the novel lasso peptide, chaxapeptin.</title>
        <authorList>
            <person name="Yi Y."/>
            <person name="Hai D."/>
            <person name="Jaspars M."/>
            <person name="Sheng H."/>
            <person name="Rateb M.E."/>
            <person name="Bull A."/>
            <person name="Goodfellow M."/>
            <person name="Asenjo J.A."/>
            <person name="Ebel R."/>
        </authorList>
    </citation>
    <scope>NUCLEOTIDE SEQUENCE [LARGE SCALE GENOMIC DNA]</scope>
    <source>
        <strain evidence="1 2">C58</strain>
    </source>
</reference>
<name>A0ABR5HZY5_STRLW</name>
<sequence>MSARTLSREERAGRLADLRAREAARKVIVRGVPLMDLPLQRRIAFAIYDPGAITPRGDNYQEPLYQWQARAVTYVLPEEAS</sequence>
<evidence type="ECO:0008006" key="3">
    <source>
        <dbReference type="Google" id="ProtNLM"/>
    </source>
</evidence>
<gene>
    <name evidence="1" type="ORF">ACH49_12085</name>
</gene>
<dbReference type="Proteomes" id="UP000037274">
    <property type="component" value="Unassembled WGS sequence"/>
</dbReference>